<evidence type="ECO:0000313" key="6">
    <source>
        <dbReference type="Proteomes" id="UP001159427"/>
    </source>
</evidence>
<feature type="repeat" description="ANK" evidence="3">
    <location>
        <begin position="97"/>
        <end position="130"/>
    </location>
</feature>
<feature type="transmembrane region" description="Helical" evidence="4">
    <location>
        <begin position="689"/>
        <end position="711"/>
    </location>
</feature>
<evidence type="ECO:0000256" key="4">
    <source>
        <dbReference type="SAM" id="Phobius"/>
    </source>
</evidence>
<dbReference type="Pfam" id="PF12796">
    <property type="entry name" value="Ank_2"/>
    <property type="match status" value="5"/>
</dbReference>
<keyword evidence="2 3" id="KW-0040">ANK repeat</keyword>
<keyword evidence="4" id="KW-0812">Transmembrane</keyword>
<feature type="repeat" description="ANK" evidence="3">
    <location>
        <begin position="269"/>
        <end position="301"/>
    </location>
</feature>
<keyword evidence="4" id="KW-1133">Transmembrane helix</keyword>
<feature type="non-terminal residue" evidence="5">
    <location>
        <position position="1"/>
    </location>
</feature>
<protein>
    <recommendedName>
        <fullName evidence="7">Transient receptor potential cation channel subfamily A member 1</fullName>
    </recommendedName>
</protein>
<feature type="repeat" description="ANK" evidence="3">
    <location>
        <begin position="404"/>
        <end position="436"/>
    </location>
</feature>
<feature type="repeat" description="ANK" evidence="3">
    <location>
        <begin position="162"/>
        <end position="194"/>
    </location>
</feature>
<sequence>QACRDGLTCVVEQLIKQNPSACNEQDKDGLTPLHHAARGNSLQIIQSLLDAGADVNAHASKESAFATPLICASKFDSPEACRLLIKRGAHVEKKNCSGQSPLHYASRKGHARVLEVLLNDGGAPVNLEDNDKATPLHAAAQAGQTEVLLNDGGAPVNLEDNDKATPLHAAAQAGQTEVIQKLVLYGADMSLRDNDGYTPFHLAAREGHVEAFKEMLRKAKYGGLSIRTLLNSPDNYGNVCLHLAIKHKEAITNKLLLVVLFEMIQRREDLSTPLHLACSQGNLEITKLLVNHGAKIEREDGDGLTPLLRVSLGGHVPVISYLLDQGAQLYPTTNTCTPSPLMCAVKRSQHDAVKFFLARGFPMNLTDMNWRTVLHVAVACADIETVDLILASGGDNLLENKDQYGKTVVHYAAARCNVDIINRLIVVGADVRAKDNDERIPLHLAAESGVVCVVRALVSVCPESVNDIDYGSRTPLHYAARKGRVAVATHLLESGAAADYRYKFTTETSIVASYFGNLSALRKLIQCGADIALVSSTGFNCLDAAIKSGNTDVCMELVKNKKWREMLSNIKFEGVTPMRRLIEKFPEVAKRELKRIRCKILEKRRELKHIRYYACYDSKEIVVKTSGNLFPSETKRGPDLRLHWCREDLLFHPLTREMVRMKWYVQVCQFEIFHFSCYCCCCCCYFQRWMYLDMINFFEVSTYTMTLITILPPTGGIENTTQWATGVIALLLAYVAFLAQLQLLFCSGIYVTMLIEVLTSVFKVIMVFSVLFLAYGLIFFILLGDEVSAM</sequence>
<dbReference type="InterPro" id="IPR036770">
    <property type="entry name" value="Ankyrin_rpt-contain_sf"/>
</dbReference>
<feature type="repeat" description="ANK" evidence="3">
    <location>
        <begin position="369"/>
        <end position="401"/>
    </location>
</feature>
<dbReference type="Gene3D" id="1.25.40.20">
    <property type="entry name" value="Ankyrin repeat-containing domain"/>
    <property type="match status" value="5"/>
</dbReference>
<dbReference type="SMART" id="SM00248">
    <property type="entry name" value="ANK"/>
    <property type="match status" value="15"/>
</dbReference>
<feature type="repeat" description="ANK" evidence="3">
    <location>
        <begin position="302"/>
        <end position="334"/>
    </location>
</feature>
<feature type="repeat" description="ANK" evidence="3">
    <location>
        <begin position="471"/>
        <end position="503"/>
    </location>
</feature>
<evidence type="ECO:0008006" key="7">
    <source>
        <dbReference type="Google" id="ProtNLM"/>
    </source>
</evidence>
<evidence type="ECO:0000256" key="1">
    <source>
        <dbReference type="ARBA" id="ARBA00022737"/>
    </source>
</evidence>
<comment type="caution">
    <text evidence="5">The sequence shown here is derived from an EMBL/GenBank/DDBJ whole genome shotgun (WGS) entry which is preliminary data.</text>
</comment>
<reference evidence="5 6" key="1">
    <citation type="submission" date="2022-05" db="EMBL/GenBank/DDBJ databases">
        <authorList>
            <consortium name="Genoscope - CEA"/>
            <person name="William W."/>
        </authorList>
    </citation>
    <scope>NUCLEOTIDE SEQUENCE [LARGE SCALE GENOMIC DNA]</scope>
</reference>
<dbReference type="Pfam" id="PF00023">
    <property type="entry name" value="Ank"/>
    <property type="match status" value="1"/>
</dbReference>
<feature type="repeat" description="ANK" evidence="3">
    <location>
        <begin position="28"/>
        <end position="60"/>
    </location>
</feature>
<feature type="repeat" description="ANK" evidence="3">
    <location>
        <begin position="195"/>
        <end position="218"/>
    </location>
</feature>
<dbReference type="PROSITE" id="PS50088">
    <property type="entry name" value="ANK_REPEAT"/>
    <property type="match status" value="9"/>
</dbReference>
<organism evidence="5 6">
    <name type="scientific">Porites evermanni</name>
    <dbReference type="NCBI Taxonomy" id="104178"/>
    <lineage>
        <taxon>Eukaryota</taxon>
        <taxon>Metazoa</taxon>
        <taxon>Cnidaria</taxon>
        <taxon>Anthozoa</taxon>
        <taxon>Hexacorallia</taxon>
        <taxon>Scleractinia</taxon>
        <taxon>Fungiina</taxon>
        <taxon>Poritidae</taxon>
        <taxon>Porites</taxon>
    </lineage>
</organism>
<dbReference type="Proteomes" id="UP001159427">
    <property type="component" value="Unassembled WGS sequence"/>
</dbReference>
<dbReference type="PROSITE" id="PS50297">
    <property type="entry name" value="ANK_REP_REGION"/>
    <property type="match status" value="8"/>
</dbReference>
<dbReference type="EMBL" id="CALNXI010004106">
    <property type="protein sequence ID" value="CAH3195096.1"/>
    <property type="molecule type" value="Genomic_DNA"/>
</dbReference>
<keyword evidence="4" id="KW-0472">Membrane</keyword>
<dbReference type="PRINTS" id="PR01415">
    <property type="entry name" value="ANKYRIN"/>
</dbReference>
<gene>
    <name evidence="5" type="ORF">PEVE_00029427</name>
</gene>
<proteinExistence type="predicted"/>
<feature type="transmembrane region" description="Helical" evidence="4">
    <location>
        <begin position="723"/>
        <end position="755"/>
    </location>
</feature>
<evidence type="ECO:0000256" key="3">
    <source>
        <dbReference type="PROSITE-ProRule" id="PRU00023"/>
    </source>
</evidence>
<accession>A0ABN8SWV7</accession>
<evidence type="ECO:0000256" key="2">
    <source>
        <dbReference type="ARBA" id="ARBA00023043"/>
    </source>
</evidence>
<dbReference type="PANTHER" id="PTHR24198">
    <property type="entry name" value="ANKYRIN REPEAT AND PROTEIN KINASE DOMAIN-CONTAINING PROTEIN"/>
    <property type="match status" value="1"/>
</dbReference>
<dbReference type="SUPFAM" id="SSF48403">
    <property type="entry name" value="Ankyrin repeat"/>
    <property type="match status" value="2"/>
</dbReference>
<dbReference type="InterPro" id="IPR002110">
    <property type="entry name" value="Ankyrin_rpt"/>
</dbReference>
<name>A0ABN8SWV7_9CNID</name>
<feature type="transmembrane region" description="Helical" evidence="4">
    <location>
        <begin position="761"/>
        <end position="783"/>
    </location>
</feature>
<dbReference type="PANTHER" id="PTHR24198:SF165">
    <property type="entry name" value="ANKYRIN REPEAT-CONTAINING PROTEIN-RELATED"/>
    <property type="match status" value="1"/>
</dbReference>
<keyword evidence="6" id="KW-1185">Reference proteome</keyword>
<keyword evidence="1" id="KW-0677">Repeat</keyword>
<evidence type="ECO:0000313" key="5">
    <source>
        <dbReference type="EMBL" id="CAH3195096.1"/>
    </source>
</evidence>